<comment type="caution">
    <text evidence="4">The sequence shown here is derived from an EMBL/GenBank/DDBJ whole genome shotgun (WGS) entry which is preliminary data.</text>
</comment>
<proteinExistence type="inferred from homology"/>
<dbReference type="PANTHER" id="PTHR30576:SF20">
    <property type="entry name" value="QUINOVOSAMINEPHOSPHOTRANSFERAE-RELATED"/>
    <property type="match status" value="1"/>
</dbReference>
<protein>
    <submittedName>
        <fullName evidence="4">Sugar transferase</fullName>
        <ecNumber evidence="4">2.7.8.-</ecNumber>
    </submittedName>
</protein>
<dbReference type="EC" id="2.7.8.-" evidence="4"/>
<evidence type="ECO:0000259" key="3">
    <source>
        <dbReference type="Pfam" id="PF02397"/>
    </source>
</evidence>
<dbReference type="PANTHER" id="PTHR30576">
    <property type="entry name" value="COLANIC BIOSYNTHESIS UDP-GLUCOSE LIPID CARRIER TRANSFERASE"/>
    <property type="match status" value="1"/>
</dbReference>
<evidence type="ECO:0000256" key="2">
    <source>
        <dbReference type="SAM" id="Phobius"/>
    </source>
</evidence>
<dbReference type="Pfam" id="PF02397">
    <property type="entry name" value="Bac_transf"/>
    <property type="match status" value="1"/>
</dbReference>
<keyword evidence="2" id="KW-0812">Transmembrane</keyword>
<dbReference type="GO" id="GO:0016301">
    <property type="term" value="F:kinase activity"/>
    <property type="evidence" value="ECO:0007669"/>
    <property type="project" value="UniProtKB-KW"/>
</dbReference>
<feature type="domain" description="Bacterial sugar transferase" evidence="3">
    <location>
        <begin position="3"/>
        <end position="195"/>
    </location>
</feature>
<keyword evidence="2" id="KW-0472">Membrane</keyword>
<keyword evidence="2" id="KW-1133">Transmembrane helix</keyword>
<organism evidence="4 5">
    <name type="scientific">Lacinutrix iliipiscaria</name>
    <dbReference type="NCBI Taxonomy" id="1230532"/>
    <lineage>
        <taxon>Bacteria</taxon>
        <taxon>Pseudomonadati</taxon>
        <taxon>Bacteroidota</taxon>
        <taxon>Flavobacteriia</taxon>
        <taxon>Flavobacteriales</taxon>
        <taxon>Flavobacteriaceae</taxon>
        <taxon>Lacinutrix</taxon>
    </lineage>
</organism>
<evidence type="ECO:0000313" key="4">
    <source>
        <dbReference type="EMBL" id="MFD2823599.1"/>
    </source>
</evidence>
<feature type="transmembrane region" description="Helical" evidence="2">
    <location>
        <begin position="6"/>
        <end position="29"/>
    </location>
</feature>
<reference evidence="5" key="1">
    <citation type="journal article" date="2019" name="Int. J. Syst. Evol. Microbiol.">
        <title>The Global Catalogue of Microorganisms (GCM) 10K type strain sequencing project: providing services to taxonomists for standard genome sequencing and annotation.</title>
        <authorList>
            <consortium name="The Broad Institute Genomics Platform"/>
            <consortium name="The Broad Institute Genome Sequencing Center for Infectious Disease"/>
            <person name="Wu L."/>
            <person name="Ma J."/>
        </authorList>
    </citation>
    <scope>NUCLEOTIDE SEQUENCE [LARGE SCALE GENOMIC DNA]</scope>
    <source>
        <strain evidence="5">KCTC 32141</strain>
    </source>
</reference>
<dbReference type="RefSeq" id="WP_183487660.1">
    <property type="nucleotide sequence ID" value="NZ_JBHUOV010000002.1"/>
</dbReference>
<keyword evidence="5" id="KW-1185">Reference proteome</keyword>
<gene>
    <name evidence="4" type="ORF">ACFS5M_07955</name>
</gene>
<keyword evidence="4" id="KW-0418">Kinase</keyword>
<evidence type="ECO:0000256" key="1">
    <source>
        <dbReference type="ARBA" id="ARBA00006464"/>
    </source>
</evidence>
<accession>A0ABW5WMA5</accession>
<name>A0ABW5WMA5_9FLAO</name>
<dbReference type="EMBL" id="JBHUOV010000002">
    <property type="protein sequence ID" value="MFD2823599.1"/>
    <property type="molecule type" value="Genomic_DNA"/>
</dbReference>
<keyword evidence="4" id="KW-0808">Transferase</keyword>
<evidence type="ECO:0000313" key="5">
    <source>
        <dbReference type="Proteomes" id="UP001597533"/>
    </source>
</evidence>
<comment type="similarity">
    <text evidence="1">Belongs to the bacterial sugar transferase family.</text>
</comment>
<sequence length="196" mass="22626">MIKRLFDIVFSCIGLIILSPILLVIAILIKLESKGSIFYKQVRVGRHNQDFKIFKFRTMFIGSDKKGLLTLGDKDSRVTKVGYYLRKYKLDELPQLINVLIGNMSFVGPRPEVRKYVDHYSKDDLEIFKIKPGITDYASIAFRDEAELLKATNHPEKLYIEDIMPKKIALNKKYLNNNSLIADIKIICQTLLTIIK</sequence>
<dbReference type="Proteomes" id="UP001597533">
    <property type="component" value="Unassembled WGS sequence"/>
</dbReference>
<dbReference type="InterPro" id="IPR003362">
    <property type="entry name" value="Bact_transf"/>
</dbReference>